<dbReference type="GO" id="GO:0032259">
    <property type="term" value="P:methylation"/>
    <property type="evidence" value="ECO:0007669"/>
    <property type="project" value="UniProtKB-KW"/>
</dbReference>
<sequence length="284" mass="31831">MNVDDNRDDLRQILDYYNAGSEINRLQSGIGVIEWERSKQIISRYLFDRPMVIYDIGGGAGAYSRWLAELGHEVHLFDLSPAAVEYAIALQSPGDIPPIHRIETADGRRIARSGGSADLILLMGPLYHLTERDERLDALEEAFRLLKPGGTLLAAAISRFGSTLWGLSVYGQKNDILEEQPFMSMIERELADGQHIRPEEYPNFIARAFFHLPNELKEEIEESGFNHLSTAAVEGPVWIVPALAEKWRNPESRAALLRISSIVEEQESLLGMSPHLLAAAKKRS</sequence>
<dbReference type="AlphaFoldDB" id="A0A3N9P776"/>
<dbReference type="InterPro" id="IPR013216">
    <property type="entry name" value="Methyltransf_11"/>
</dbReference>
<gene>
    <name evidence="5" type="ORF">EH198_10670</name>
</gene>
<dbReference type="PANTHER" id="PTHR43464">
    <property type="entry name" value="METHYLTRANSFERASE"/>
    <property type="match status" value="1"/>
</dbReference>
<evidence type="ECO:0000259" key="4">
    <source>
        <dbReference type="Pfam" id="PF08241"/>
    </source>
</evidence>
<dbReference type="Proteomes" id="UP000282529">
    <property type="component" value="Unassembled WGS sequence"/>
</dbReference>
<keyword evidence="6" id="KW-1185">Reference proteome</keyword>
<evidence type="ECO:0000256" key="3">
    <source>
        <dbReference type="ARBA" id="ARBA00022691"/>
    </source>
</evidence>
<feature type="domain" description="Methyltransferase type 11" evidence="4">
    <location>
        <begin position="55"/>
        <end position="153"/>
    </location>
</feature>
<proteinExistence type="predicted"/>
<dbReference type="OrthoDB" id="9810615at2"/>
<evidence type="ECO:0000256" key="2">
    <source>
        <dbReference type="ARBA" id="ARBA00022679"/>
    </source>
</evidence>
<dbReference type="EMBL" id="RQPI01000004">
    <property type="protein sequence ID" value="RQW12101.1"/>
    <property type="molecule type" value="Genomic_DNA"/>
</dbReference>
<name>A0A3N9P776_9BACL</name>
<evidence type="ECO:0000256" key="1">
    <source>
        <dbReference type="ARBA" id="ARBA00022603"/>
    </source>
</evidence>
<dbReference type="Gene3D" id="3.40.50.150">
    <property type="entry name" value="Vaccinia Virus protein VP39"/>
    <property type="match status" value="1"/>
</dbReference>
<dbReference type="PANTHER" id="PTHR43464:SF19">
    <property type="entry name" value="UBIQUINONE BIOSYNTHESIS O-METHYLTRANSFERASE, MITOCHONDRIAL"/>
    <property type="match status" value="1"/>
</dbReference>
<evidence type="ECO:0000313" key="6">
    <source>
        <dbReference type="Proteomes" id="UP000282529"/>
    </source>
</evidence>
<dbReference type="InterPro" id="IPR029063">
    <property type="entry name" value="SAM-dependent_MTases_sf"/>
</dbReference>
<evidence type="ECO:0000313" key="5">
    <source>
        <dbReference type="EMBL" id="RQW12101.1"/>
    </source>
</evidence>
<keyword evidence="3" id="KW-0949">S-adenosyl-L-methionine</keyword>
<organism evidence="5 6">
    <name type="scientific">Paenibacillus rhizophilus</name>
    <dbReference type="NCBI Taxonomy" id="1850366"/>
    <lineage>
        <taxon>Bacteria</taxon>
        <taxon>Bacillati</taxon>
        <taxon>Bacillota</taxon>
        <taxon>Bacilli</taxon>
        <taxon>Bacillales</taxon>
        <taxon>Paenibacillaceae</taxon>
        <taxon>Paenibacillus</taxon>
    </lineage>
</organism>
<protein>
    <submittedName>
        <fullName evidence="5">Class I SAM-dependent methyltransferase</fullName>
    </submittedName>
</protein>
<dbReference type="GO" id="GO:0008757">
    <property type="term" value="F:S-adenosylmethionine-dependent methyltransferase activity"/>
    <property type="evidence" value="ECO:0007669"/>
    <property type="project" value="InterPro"/>
</dbReference>
<keyword evidence="2 5" id="KW-0808">Transferase</keyword>
<dbReference type="SUPFAM" id="SSF53335">
    <property type="entry name" value="S-adenosyl-L-methionine-dependent methyltransferases"/>
    <property type="match status" value="1"/>
</dbReference>
<reference evidence="5 6" key="1">
    <citation type="submission" date="2018-11" db="EMBL/GenBank/DDBJ databases">
        <title>Genome sequence of strain 7197.</title>
        <authorList>
            <person name="Gao J."/>
            <person name="Sun J."/>
        </authorList>
    </citation>
    <scope>NUCLEOTIDE SEQUENCE [LARGE SCALE GENOMIC DNA]</scope>
    <source>
        <strain evidence="5 6">7197</strain>
    </source>
</reference>
<dbReference type="CDD" id="cd02440">
    <property type="entry name" value="AdoMet_MTases"/>
    <property type="match status" value="1"/>
</dbReference>
<accession>A0A3N9P776</accession>
<dbReference type="Pfam" id="PF08241">
    <property type="entry name" value="Methyltransf_11"/>
    <property type="match status" value="1"/>
</dbReference>
<comment type="caution">
    <text evidence="5">The sequence shown here is derived from an EMBL/GenBank/DDBJ whole genome shotgun (WGS) entry which is preliminary data.</text>
</comment>
<keyword evidence="1 5" id="KW-0489">Methyltransferase</keyword>